<reference evidence="4" key="2">
    <citation type="submission" date="2023-05" db="EMBL/GenBank/DDBJ databases">
        <authorList>
            <consortium name="Lawrence Berkeley National Laboratory"/>
            <person name="Steindorff A."/>
            <person name="Hensen N."/>
            <person name="Bonometti L."/>
            <person name="Westerberg I."/>
            <person name="Brannstrom I.O."/>
            <person name="Guillou S."/>
            <person name="Cros-Aarteil S."/>
            <person name="Calhoun S."/>
            <person name="Haridas S."/>
            <person name="Kuo A."/>
            <person name="Mondo S."/>
            <person name="Pangilinan J."/>
            <person name="Riley R."/>
            <person name="Labutti K."/>
            <person name="Andreopoulos B."/>
            <person name="Lipzen A."/>
            <person name="Chen C."/>
            <person name="Yanf M."/>
            <person name="Daum C."/>
            <person name="Ng V."/>
            <person name="Clum A."/>
            <person name="Ohm R."/>
            <person name="Martin F."/>
            <person name="Silar P."/>
            <person name="Natvig D."/>
            <person name="Lalanne C."/>
            <person name="Gautier V."/>
            <person name="Ament-Velasquez S.L."/>
            <person name="Kruys A."/>
            <person name="Hutchinson M.I."/>
            <person name="Powell A.J."/>
            <person name="Barry K."/>
            <person name="Miller A.N."/>
            <person name="Grigoriev I.V."/>
            <person name="Debuchy R."/>
            <person name="Gladieux P."/>
            <person name="Thoren M.H."/>
            <person name="Johannesson H."/>
        </authorList>
    </citation>
    <scope>NUCLEOTIDE SEQUENCE</scope>
    <source>
        <strain evidence="4">CBS 990.96</strain>
    </source>
</reference>
<dbReference type="Gene3D" id="3.90.70.130">
    <property type="match status" value="1"/>
</dbReference>
<feature type="region of interest" description="Disordered" evidence="2">
    <location>
        <begin position="29"/>
        <end position="59"/>
    </location>
</feature>
<feature type="compositionally biased region" description="Basic and acidic residues" evidence="2">
    <location>
        <begin position="87"/>
        <end position="100"/>
    </location>
</feature>
<sequence length="458" mass="52129">MECPFCGWKTEGGERDTYEMMLHVETMHSEDESPFVVKDDAGKGRDSSPSPSAAKTEEPLYAECEVEGCGELILLDQLDYHLELHSDETGEQPNSHEKSKASSSAPFPSASSSNRDREHHHHHRSSRDHEATAHQSKAVSFWKNLFRMPVSSPSAQRVAKRCSDSNSGRAETSRLKRLGKSDLGRYAHEEQMPAWLETMLRRDGQAVRSKGVVSILAWLLEQSPISKYSYLCHPCVQHVSKVKGEGGFCGYRNIQMLCSYVIHNRVQGYEHLGNDIPSIFQIQDFIEEAWDKGFNSSGRIETGGIKRTRKYIGTPEAIAMFRLLKFPCEAQGFKHDEPKAAETLLLDYVEQYFKSGLPFPNPLQYTQPQQHVQVTDLAPLYFQHRGHSLTIIGFEKLYNGNRQLIVFDPYFHDASSITKLVGKNKNLPPHHPSPDSALRIYRRGTKYLRPYREFEVVK</sequence>
<reference evidence="4" key="1">
    <citation type="journal article" date="2023" name="Mol. Phylogenet. Evol.">
        <title>Genome-scale phylogeny and comparative genomics of the fungal order Sordariales.</title>
        <authorList>
            <person name="Hensen N."/>
            <person name="Bonometti L."/>
            <person name="Westerberg I."/>
            <person name="Brannstrom I.O."/>
            <person name="Guillou S."/>
            <person name="Cros-Aarteil S."/>
            <person name="Calhoun S."/>
            <person name="Haridas S."/>
            <person name="Kuo A."/>
            <person name="Mondo S."/>
            <person name="Pangilinan J."/>
            <person name="Riley R."/>
            <person name="LaButti K."/>
            <person name="Andreopoulos B."/>
            <person name="Lipzen A."/>
            <person name="Chen C."/>
            <person name="Yan M."/>
            <person name="Daum C."/>
            <person name="Ng V."/>
            <person name="Clum A."/>
            <person name="Steindorff A."/>
            <person name="Ohm R.A."/>
            <person name="Martin F."/>
            <person name="Silar P."/>
            <person name="Natvig D.O."/>
            <person name="Lalanne C."/>
            <person name="Gautier V."/>
            <person name="Ament-Velasquez S.L."/>
            <person name="Kruys A."/>
            <person name="Hutchinson M.I."/>
            <person name="Powell A.J."/>
            <person name="Barry K."/>
            <person name="Miller A.N."/>
            <person name="Grigoriev I.V."/>
            <person name="Debuchy R."/>
            <person name="Gladieux P."/>
            <person name="Hiltunen Thoren M."/>
            <person name="Johannesson H."/>
        </authorList>
    </citation>
    <scope>NUCLEOTIDE SEQUENCE</scope>
    <source>
        <strain evidence="4">CBS 990.96</strain>
    </source>
</reference>
<feature type="domain" description="UFSP1/2/DUB catalytic" evidence="3">
    <location>
        <begin position="228"/>
        <end position="457"/>
    </location>
</feature>
<dbReference type="EMBL" id="MU865304">
    <property type="protein sequence ID" value="KAK4229871.1"/>
    <property type="molecule type" value="Genomic_DNA"/>
</dbReference>
<name>A0AAN7BUU8_9PEZI</name>
<evidence type="ECO:0000256" key="2">
    <source>
        <dbReference type="SAM" id="MobiDB-lite"/>
    </source>
</evidence>
<keyword evidence="5" id="KW-1185">Reference proteome</keyword>
<dbReference type="InterPro" id="IPR012462">
    <property type="entry name" value="UFSP1/2_DUB_cat"/>
</dbReference>
<dbReference type="GO" id="GO:0016787">
    <property type="term" value="F:hydrolase activity"/>
    <property type="evidence" value="ECO:0007669"/>
    <property type="project" value="UniProtKB-KW"/>
</dbReference>
<dbReference type="Pfam" id="PF07910">
    <property type="entry name" value="Peptidase_C78"/>
    <property type="match status" value="1"/>
</dbReference>
<organism evidence="4 5">
    <name type="scientific">Podospora fimiseda</name>
    <dbReference type="NCBI Taxonomy" id="252190"/>
    <lineage>
        <taxon>Eukaryota</taxon>
        <taxon>Fungi</taxon>
        <taxon>Dikarya</taxon>
        <taxon>Ascomycota</taxon>
        <taxon>Pezizomycotina</taxon>
        <taxon>Sordariomycetes</taxon>
        <taxon>Sordariomycetidae</taxon>
        <taxon>Sordariales</taxon>
        <taxon>Podosporaceae</taxon>
        <taxon>Podospora</taxon>
    </lineage>
</organism>
<comment type="caution">
    <text evidence="4">The sequence shown here is derived from an EMBL/GenBank/DDBJ whole genome shotgun (WGS) entry which is preliminary data.</text>
</comment>
<feature type="compositionally biased region" description="Basic and acidic residues" evidence="2">
    <location>
        <begin position="29"/>
        <end position="46"/>
    </location>
</feature>
<evidence type="ECO:0000313" key="5">
    <source>
        <dbReference type="Proteomes" id="UP001301958"/>
    </source>
</evidence>
<dbReference type="AlphaFoldDB" id="A0AAN7BUU8"/>
<feature type="region of interest" description="Disordered" evidence="2">
    <location>
        <begin position="87"/>
        <end position="134"/>
    </location>
</feature>
<proteinExistence type="predicted"/>
<gene>
    <name evidence="4" type="ORF">QBC38DRAFT_534827</name>
</gene>
<protein>
    <submittedName>
        <fullName evidence="4">Peptidase family C78-domain-containing protein</fullName>
    </submittedName>
</protein>
<feature type="compositionally biased region" description="Low complexity" evidence="2">
    <location>
        <begin position="101"/>
        <end position="113"/>
    </location>
</feature>
<evidence type="ECO:0000259" key="3">
    <source>
        <dbReference type="Pfam" id="PF07910"/>
    </source>
</evidence>
<accession>A0AAN7BUU8</accession>
<dbReference type="Proteomes" id="UP001301958">
    <property type="component" value="Unassembled WGS sequence"/>
</dbReference>
<evidence type="ECO:0000313" key="4">
    <source>
        <dbReference type="EMBL" id="KAK4229871.1"/>
    </source>
</evidence>
<keyword evidence="1" id="KW-0378">Hydrolase</keyword>
<evidence type="ECO:0000256" key="1">
    <source>
        <dbReference type="ARBA" id="ARBA00022801"/>
    </source>
</evidence>